<accession>A0ABD1XVH1</accession>
<reference evidence="1 2" key="1">
    <citation type="submission" date="2024-09" db="EMBL/GenBank/DDBJ databases">
        <title>Chromosome-scale assembly of Riccia fluitans.</title>
        <authorList>
            <person name="Paukszto L."/>
            <person name="Sawicki J."/>
            <person name="Karawczyk K."/>
            <person name="Piernik-Szablinska J."/>
            <person name="Szczecinska M."/>
            <person name="Mazdziarz M."/>
        </authorList>
    </citation>
    <scope>NUCLEOTIDE SEQUENCE [LARGE SCALE GENOMIC DNA]</scope>
    <source>
        <strain evidence="1">Rf_01</strain>
        <tissue evidence="1">Aerial parts of the thallus</tissue>
    </source>
</reference>
<evidence type="ECO:0000313" key="1">
    <source>
        <dbReference type="EMBL" id="KAL2612953.1"/>
    </source>
</evidence>
<name>A0ABD1XVH1_9MARC</name>
<protein>
    <submittedName>
        <fullName evidence="1">Uncharacterized protein</fullName>
    </submittedName>
</protein>
<proteinExistence type="predicted"/>
<dbReference type="AlphaFoldDB" id="A0ABD1XVH1"/>
<gene>
    <name evidence="1" type="ORF">R1flu_024645</name>
</gene>
<organism evidence="1 2">
    <name type="scientific">Riccia fluitans</name>
    <dbReference type="NCBI Taxonomy" id="41844"/>
    <lineage>
        <taxon>Eukaryota</taxon>
        <taxon>Viridiplantae</taxon>
        <taxon>Streptophyta</taxon>
        <taxon>Embryophyta</taxon>
        <taxon>Marchantiophyta</taxon>
        <taxon>Marchantiopsida</taxon>
        <taxon>Marchantiidae</taxon>
        <taxon>Marchantiales</taxon>
        <taxon>Ricciaceae</taxon>
        <taxon>Riccia</taxon>
    </lineage>
</organism>
<dbReference type="Proteomes" id="UP001605036">
    <property type="component" value="Unassembled WGS sequence"/>
</dbReference>
<sequence length="108" mass="12617">MTTIIVHTCCKDCSEVWDSYPPPVAADQLRLDDIPEFQYHLYPSQLPSYRRFRCSHVQGDVRQVRVTLLRFRGHDPQHVFTTVLNEHSTIRSMEALFGEQFRIGLSPK</sequence>
<dbReference type="EMBL" id="JBHFFA010000007">
    <property type="protein sequence ID" value="KAL2612953.1"/>
    <property type="molecule type" value="Genomic_DNA"/>
</dbReference>
<comment type="caution">
    <text evidence="1">The sequence shown here is derived from an EMBL/GenBank/DDBJ whole genome shotgun (WGS) entry which is preliminary data.</text>
</comment>
<keyword evidence="2" id="KW-1185">Reference proteome</keyword>
<evidence type="ECO:0000313" key="2">
    <source>
        <dbReference type="Proteomes" id="UP001605036"/>
    </source>
</evidence>